<evidence type="ECO:0000313" key="2">
    <source>
        <dbReference type="EMBL" id="KAG9246291.1"/>
    </source>
</evidence>
<sequence>METMIQQKMRWLQTHLVVSSQLLSKARSSPYSAAKLFLTLKSHCITQSNLVYYQTTNARWQSIQIWEALCMGLLLLAMVHPKKQLHEDVLELKISRKSMILLMTFGTYVLFLSSTRLYCPCKLKRLEIRLGSTQMSTH</sequence>
<evidence type="ECO:0000313" key="3">
    <source>
        <dbReference type="Proteomes" id="UP000887226"/>
    </source>
</evidence>
<proteinExistence type="predicted"/>
<comment type="caution">
    <text evidence="2">The sequence shown here is derived from an EMBL/GenBank/DDBJ whole genome shotgun (WGS) entry which is preliminary data.</text>
</comment>
<feature type="transmembrane region" description="Helical" evidence="1">
    <location>
        <begin position="100"/>
        <end position="118"/>
    </location>
</feature>
<keyword evidence="1" id="KW-0812">Transmembrane</keyword>
<accession>A0A9P7Z6R1</accession>
<dbReference type="EMBL" id="MU253810">
    <property type="protein sequence ID" value="KAG9246291.1"/>
    <property type="molecule type" value="Genomic_DNA"/>
</dbReference>
<gene>
    <name evidence="2" type="ORF">BJ878DRAFT_297210</name>
</gene>
<evidence type="ECO:0000256" key="1">
    <source>
        <dbReference type="SAM" id="Phobius"/>
    </source>
</evidence>
<protein>
    <submittedName>
        <fullName evidence="2">Uncharacterized protein</fullName>
    </submittedName>
</protein>
<reference evidence="2" key="1">
    <citation type="journal article" date="2021" name="IMA Fungus">
        <title>Genomic characterization of three marine fungi, including Emericellopsis atlantica sp. nov. with signatures of a generalist lifestyle and marine biomass degradation.</title>
        <authorList>
            <person name="Hagestad O.C."/>
            <person name="Hou L."/>
            <person name="Andersen J.H."/>
            <person name="Hansen E.H."/>
            <person name="Altermark B."/>
            <person name="Li C."/>
            <person name="Kuhnert E."/>
            <person name="Cox R.J."/>
            <person name="Crous P.W."/>
            <person name="Spatafora J.W."/>
            <person name="Lail K."/>
            <person name="Amirebrahimi M."/>
            <person name="Lipzen A."/>
            <person name="Pangilinan J."/>
            <person name="Andreopoulos W."/>
            <person name="Hayes R.D."/>
            <person name="Ng V."/>
            <person name="Grigoriev I.V."/>
            <person name="Jackson S.A."/>
            <person name="Sutton T.D.S."/>
            <person name="Dobson A.D.W."/>
            <person name="Rama T."/>
        </authorList>
    </citation>
    <scope>NUCLEOTIDE SEQUENCE</scope>
    <source>
        <strain evidence="2">TRa3180A</strain>
    </source>
</reference>
<feature type="transmembrane region" description="Helical" evidence="1">
    <location>
        <begin position="63"/>
        <end position="79"/>
    </location>
</feature>
<dbReference type="AlphaFoldDB" id="A0A9P7Z6R1"/>
<name>A0A9P7Z6R1_9HELO</name>
<dbReference type="Proteomes" id="UP000887226">
    <property type="component" value="Unassembled WGS sequence"/>
</dbReference>
<organism evidence="2 3">
    <name type="scientific">Calycina marina</name>
    <dbReference type="NCBI Taxonomy" id="1763456"/>
    <lineage>
        <taxon>Eukaryota</taxon>
        <taxon>Fungi</taxon>
        <taxon>Dikarya</taxon>
        <taxon>Ascomycota</taxon>
        <taxon>Pezizomycotina</taxon>
        <taxon>Leotiomycetes</taxon>
        <taxon>Helotiales</taxon>
        <taxon>Pezizellaceae</taxon>
        <taxon>Calycina</taxon>
    </lineage>
</organism>
<keyword evidence="3" id="KW-1185">Reference proteome</keyword>
<keyword evidence="1" id="KW-1133">Transmembrane helix</keyword>
<keyword evidence="1" id="KW-0472">Membrane</keyword>